<evidence type="ECO:0000256" key="1">
    <source>
        <dbReference type="ARBA" id="ARBA00023002"/>
    </source>
</evidence>
<dbReference type="InterPro" id="IPR050415">
    <property type="entry name" value="MRET"/>
</dbReference>
<dbReference type="GO" id="GO:0008218">
    <property type="term" value="P:bioluminescence"/>
    <property type="evidence" value="ECO:0007669"/>
    <property type="project" value="UniProtKB-KW"/>
</dbReference>
<keyword evidence="1 5" id="KW-0560">Oxidoreductase</keyword>
<dbReference type="EC" id="1.16.1.3" evidence="5"/>
<dbReference type="Gene3D" id="2.40.30.10">
    <property type="entry name" value="Translation factors"/>
    <property type="match status" value="1"/>
</dbReference>
<sequence>MKDVTATVNSVELVNHNVYEVTLQIEEMTFIAGQYLMIALPSGEKVPYSIGSAPHELPKLSLFILVSEHNSLAQKVIEHIKSQETIQLKIAGGDCHIGCDVFQQHAQQANPVLLIAGGTGFAQMKSIYESLLAQNYQGKIAFYWGVRTPEDAFMAEWIKQAQSQHPTVSCDVVVNEANIDWQGRTGWLYEAILKDHPDLSDSLAIISGSVNMVYGTLDQLESHHLKTENCLSDVFAFAPHPSKPAR</sequence>
<proteinExistence type="inferred from homology"/>
<dbReference type="InterPro" id="IPR039261">
    <property type="entry name" value="FNR_nucleotide-bd"/>
</dbReference>
<evidence type="ECO:0000256" key="3">
    <source>
        <dbReference type="ARBA" id="ARBA00038177"/>
    </source>
</evidence>
<comment type="similarity">
    <text evidence="3">Belongs to the Fre/LuxG FAD/NAD(P) flavoprotein oxidoreductase family.</text>
</comment>
<evidence type="ECO:0000313" key="6">
    <source>
        <dbReference type="Proteomes" id="UP000092544"/>
    </source>
</evidence>
<dbReference type="InterPro" id="IPR017938">
    <property type="entry name" value="Riboflavin_synthase-like_b-brl"/>
</dbReference>
<dbReference type="Gene3D" id="3.40.50.80">
    <property type="entry name" value="Nucleotide-binding domain of ferredoxin-NADP reductase (FNR) module"/>
    <property type="match status" value="1"/>
</dbReference>
<evidence type="ECO:0000313" key="5">
    <source>
        <dbReference type="EMBL" id="SBS37841.1"/>
    </source>
</evidence>
<dbReference type="EMBL" id="FLOB01000022">
    <property type="protein sequence ID" value="SBS37841.1"/>
    <property type="molecule type" value="Genomic_DNA"/>
</dbReference>
<dbReference type="GO" id="GO:0016491">
    <property type="term" value="F:oxidoreductase activity"/>
    <property type="evidence" value="ECO:0007669"/>
    <property type="project" value="UniProtKB-KW"/>
</dbReference>
<dbReference type="SUPFAM" id="SSF52343">
    <property type="entry name" value="Ferredoxin reductase-like, C-terminal NADP-linked domain"/>
    <property type="match status" value="1"/>
</dbReference>
<keyword evidence="6" id="KW-1185">Reference proteome</keyword>
<dbReference type="Pfam" id="PF00175">
    <property type="entry name" value="NAD_binding_1"/>
    <property type="match status" value="1"/>
</dbReference>
<dbReference type="PANTHER" id="PTHR47354">
    <property type="entry name" value="NADH OXIDOREDUCTASE HCR"/>
    <property type="match status" value="1"/>
</dbReference>
<dbReference type="InterPro" id="IPR001433">
    <property type="entry name" value="OxRdtase_FAD/NAD-bd"/>
</dbReference>
<dbReference type="PANTHER" id="PTHR47354:SF7">
    <property type="entry name" value="NAD(P)H-FLAVIN REDUCTASE"/>
    <property type="match status" value="1"/>
</dbReference>
<dbReference type="InterPro" id="IPR017927">
    <property type="entry name" value="FAD-bd_FR_type"/>
</dbReference>
<dbReference type="OrthoDB" id="9806195at2"/>
<dbReference type="STRING" id="1792290.MSP8886_04285"/>
<reference evidence="5 6" key="1">
    <citation type="submission" date="2016-06" db="EMBL/GenBank/DDBJ databases">
        <authorList>
            <person name="Kjaerup R.B."/>
            <person name="Dalgaard T.S."/>
            <person name="Juul-Madsen H.R."/>
        </authorList>
    </citation>
    <scope>NUCLEOTIDE SEQUENCE [LARGE SCALE GENOMIC DNA]</scope>
    <source>
        <strain evidence="5 6">CECT 8886</strain>
    </source>
</reference>
<protein>
    <submittedName>
        <fullName evidence="5">NAD(P)H-flavin reductase</fullName>
        <ecNumber evidence="5">1.16.1.3</ecNumber>
    </submittedName>
</protein>
<evidence type="ECO:0000256" key="2">
    <source>
        <dbReference type="ARBA" id="ARBA00023223"/>
    </source>
</evidence>
<accession>A0A1A8TWD6</accession>
<dbReference type="AlphaFoldDB" id="A0A1A8TWD6"/>
<dbReference type="RefSeq" id="WP_067020938.1">
    <property type="nucleotide sequence ID" value="NZ_FLOB01000022.1"/>
</dbReference>
<dbReference type="SUPFAM" id="SSF63380">
    <property type="entry name" value="Riboflavin synthase domain-like"/>
    <property type="match status" value="1"/>
</dbReference>
<name>A0A1A8TWD6_9GAMM</name>
<dbReference type="PRINTS" id="PR00410">
    <property type="entry name" value="PHEHYDRXLASE"/>
</dbReference>
<evidence type="ECO:0000259" key="4">
    <source>
        <dbReference type="PROSITE" id="PS51384"/>
    </source>
</evidence>
<organism evidence="5 6">
    <name type="scientific">Marinomonas spartinae</name>
    <dbReference type="NCBI Taxonomy" id="1792290"/>
    <lineage>
        <taxon>Bacteria</taxon>
        <taxon>Pseudomonadati</taxon>
        <taxon>Pseudomonadota</taxon>
        <taxon>Gammaproteobacteria</taxon>
        <taxon>Oceanospirillales</taxon>
        <taxon>Oceanospirillaceae</taxon>
        <taxon>Marinomonas</taxon>
    </lineage>
</organism>
<dbReference type="CDD" id="cd06189">
    <property type="entry name" value="flavin_oxioreductase"/>
    <property type="match status" value="1"/>
</dbReference>
<feature type="domain" description="FAD-binding FR-type" evidence="4">
    <location>
        <begin position="1"/>
        <end position="98"/>
    </location>
</feature>
<dbReference type="PROSITE" id="PS51384">
    <property type="entry name" value="FAD_FR"/>
    <property type="match status" value="1"/>
</dbReference>
<keyword evidence="2" id="KW-0455">Luminescence</keyword>
<dbReference type="Proteomes" id="UP000092544">
    <property type="component" value="Unassembled WGS sequence"/>
</dbReference>
<gene>
    <name evidence="5" type="primary">fre_2</name>
    <name evidence="5" type="ORF">MSP8886_04285</name>
</gene>